<dbReference type="Proteomes" id="UP000219621">
    <property type="component" value="Unassembled WGS sequence"/>
</dbReference>
<sequence length="274" mass="31484">MTVSQIALAGRPRASAVLPVPPRSEGAEPLFDLYNRHFVVVPADTAELKQQVFHLRYQVLAEENSYLDPADYPDQMEWDEYDDRSEHYLLMHRVTGETAGTVRLILPQVDRPGDELQFVHHCELPDLGSRVPFARAGEVSRFAVTKAFRRRLTDGSIMPDVYDPRMGKLPKDDEVRRLVPYITIGLLQGIVHGMLKHRLSYVSMVTEPTLLRLLQRFGIYFETLGPLVPLYGWRQPCGRELCDLLHDVHAERPDVWDILTDRGRLNRELETYAP</sequence>
<dbReference type="NCBIfam" id="TIGR03694">
    <property type="entry name" value="exosort_acyl"/>
    <property type="match status" value="1"/>
</dbReference>
<dbReference type="EMBL" id="OCNJ01000001">
    <property type="protein sequence ID" value="SOD90040.1"/>
    <property type="molecule type" value="Genomic_DNA"/>
</dbReference>
<name>A0A286G3B0_9PROT</name>
<dbReference type="RefSeq" id="WP_097277309.1">
    <property type="nucleotide sequence ID" value="NZ_OCNJ01000001.1"/>
</dbReference>
<dbReference type="Gene3D" id="3.40.630.30">
    <property type="match status" value="1"/>
</dbReference>
<reference evidence="1 2" key="1">
    <citation type="submission" date="2017-09" db="EMBL/GenBank/DDBJ databases">
        <authorList>
            <person name="Ehlers B."/>
            <person name="Leendertz F.H."/>
        </authorList>
    </citation>
    <scope>NUCLEOTIDE SEQUENCE [LARGE SCALE GENOMIC DNA]</scope>
    <source>
        <strain evidence="1 2">USBA 140</strain>
    </source>
</reference>
<dbReference type="SUPFAM" id="SSF55729">
    <property type="entry name" value="Acyl-CoA N-acyltransferases (Nat)"/>
    <property type="match status" value="1"/>
</dbReference>
<proteinExistence type="predicted"/>
<dbReference type="AlphaFoldDB" id="A0A286G3B0"/>
<dbReference type="Pfam" id="PF13444">
    <property type="entry name" value="Acetyltransf_5"/>
    <property type="match status" value="1"/>
</dbReference>
<gene>
    <name evidence="1" type="ORF">SAMN05421508_101420</name>
</gene>
<dbReference type="InterPro" id="IPR022484">
    <property type="entry name" value="PEP-CTERM/exosrtase_acylTfrase"/>
</dbReference>
<dbReference type="InterPro" id="IPR016181">
    <property type="entry name" value="Acyl_CoA_acyltransferase"/>
</dbReference>
<protein>
    <submittedName>
        <fullName evidence="1">N-acyl amino acid synthase, PEP-CTERM/exosortase system-associated</fullName>
    </submittedName>
</protein>
<keyword evidence="2" id="KW-1185">Reference proteome</keyword>
<accession>A0A286G3B0</accession>
<dbReference type="OrthoDB" id="582214at2"/>
<evidence type="ECO:0000313" key="2">
    <source>
        <dbReference type="Proteomes" id="UP000219621"/>
    </source>
</evidence>
<organism evidence="1 2">
    <name type="scientific">Caenispirillum bisanense</name>
    <dbReference type="NCBI Taxonomy" id="414052"/>
    <lineage>
        <taxon>Bacteria</taxon>
        <taxon>Pseudomonadati</taxon>
        <taxon>Pseudomonadota</taxon>
        <taxon>Alphaproteobacteria</taxon>
        <taxon>Rhodospirillales</taxon>
        <taxon>Novispirillaceae</taxon>
        <taxon>Caenispirillum</taxon>
    </lineage>
</organism>
<evidence type="ECO:0000313" key="1">
    <source>
        <dbReference type="EMBL" id="SOD90040.1"/>
    </source>
</evidence>